<keyword evidence="3 5" id="KW-1133">Transmembrane helix</keyword>
<evidence type="ECO:0000259" key="6">
    <source>
        <dbReference type="Pfam" id="PF12698"/>
    </source>
</evidence>
<evidence type="ECO:0000256" key="1">
    <source>
        <dbReference type="ARBA" id="ARBA00004141"/>
    </source>
</evidence>
<dbReference type="KEGG" id="scor:J3U87_30860"/>
<feature type="transmembrane region" description="Helical" evidence="5">
    <location>
        <begin position="373"/>
        <end position="397"/>
    </location>
</feature>
<dbReference type="AlphaFoldDB" id="A0A8A4TJA8"/>
<dbReference type="PANTHER" id="PTHR43471:SF3">
    <property type="entry name" value="ABC TRANSPORTER PERMEASE PROTEIN NATB"/>
    <property type="match status" value="1"/>
</dbReference>
<evidence type="ECO:0000313" key="8">
    <source>
        <dbReference type="Proteomes" id="UP000663929"/>
    </source>
</evidence>
<keyword evidence="2 5" id="KW-0812">Transmembrane</keyword>
<dbReference type="Proteomes" id="UP000663929">
    <property type="component" value="Chromosome"/>
</dbReference>
<dbReference type="PANTHER" id="PTHR43471">
    <property type="entry name" value="ABC TRANSPORTER PERMEASE"/>
    <property type="match status" value="1"/>
</dbReference>
<sequence length="406" mass="45566">MKLIFTIYLKEFLETIRDRKTLFFMLALPTFVMPLIFYGTFKFMENVTTEERQRVLKIALVGERNWPKIRDIYRDNSEFKLIDQVNPSAVARMIRNGELDAALLVPDDFQELLDEGFQASVDIQSTGASSIDMVYGRVSQPLVEYGRELRDQRLKELGVSASLQRESLLEPILAKESRLASTRERLGEHLGAFLPYIFIIFTFLGAMYPAADLGAGEKERTTLETLLISPVERWQLVVGKYLVVASAAVISAGLSIVSTALSALYMVRNLEGREGQDLLNFISSIALMDFLKIGLLILPLACIFAALLLSVSIYAKSYKEAQAYGVPISYLVIFPVLLSILPGVKLTLATSMVPLLNVSLASKEIIKGTLDPLHYMMIFASTLLIAVFGILFCSKWFQREEVLFRT</sequence>
<keyword evidence="4 5" id="KW-0472">Membrane</keyword>
<feature type="domain" description="ABC-2 type transporter transmembrane" evidence="6">
    <location>
        <begin position="20"/>
        <end position="391"/>
    </location>
</feature>
<evidence type="ECO:0000313" key="7">
    <source>
        <dbReference type="EMBL" id="QTD50006.1"/>
    </source>
</evidence>
<feature type="transmembrane region" description="Helical" evidence="5">
    <location>
        <begin position="193"/>
        <end position="211"/>
    </location>
</feature>
<name>A0A8A4TJA8_SULCO</name>
<accession>A0A8A4TJA8</accession>
<dbReference type="GO" id="GO:0140359">
    <property type="term" value="F:ABC-type transporter activity"/>
    <property type="evidence" value="ECO:0007669"/>
    <property type="project" value="InterPro"/>
</dbReference>
<dbReference type="GO" id="GO:0016020">
    <property type="term" value="C:membrane"/>
    <property type="evidence" value="ECO:0007669"/>
    <property type="project" value="UniProtKB-SubCell"/>
</dbReference>
<protein>
    <submittedName>
        <fullName evidence="7">ABC transporter permease</fullName>
    </submittedName>
</protein>
<comment type="subcellular location">
    <subcellularLocation>
        <location evidence="1">Membrane</location>
        <topology evidence="1">Multi-pass membrane protein</topology>
    </subcellularLocation>
</comment>
<gene>
    <name evidence="7" type="ORF">J3U87_30860</name>
</gene>
<feature type="transmembrane region" description="Helical" evidence="5">
    <location>
        <begin position="285"/>
        <end position="309"/>
    </location>
</feature>
<feature type="transmembrane region" description="Helical" evidence="5">
    <location>
        <begin position="241"/>
        <end position="265"/>
    </location>
</feature>
<dbReference type="Gene3D" id="3.40.1710.10">
    <property type="entry name" value="abc type-2 transporter like domain"/>
    <property type="match status" value="1"/>
</dbReference>
<evidence type="ECO:0000256" key="3">
    <source>
        <dbReference type="ARBA" id="ARBA00022989"/>
    </source>
</evidence>
<proteinExistence type="predicted"/>
<keyword evidence="8" id="KW-1185">Reference proteome</keyword>
<feature type="transmembrane region" description="Helical" evidence="5">
    <location>
        <begin position="330"/>
        <end position="353"/>
    </location>
</feature>
<organism evidence="7 8">
    <name type="scientific">Sulfidibacter corallicola</name>
    <dbReference type="NCBI Taxonomy" id="2818388"/>
    <lineage>
        <taxon>Bacteria</taxon>
        <taxon>Pseudomonadati</taxon>
        <taxon>Acidobacteriota</taxon>
        <taxon>Holophagae</taxon>
        <taxon>Acanthopleuribacterales</taxon>
        <taxon>Acanthopleuribacteraceae</taxon>
        <taxon>Sulfidibacter</taxon>
    </lineage>
</organism>
<dbReference type="Pfam" id="PF12698">
    <property type="entry name" value="ABC2_membrane_3"/>
    <property type="match status" value="1"/>
</dbReference>
<dbReference type="RefSeq" id="WP_237379637.1">
    <property type="nucleotide sequence ID" value="NZ_CP071793.1"/>
</dbReference>
<evidence type="ECO:0000256" key="4">
    <source>
        <dbReference type="ARBA" id="ARBA00023136"/>
    </source>
</evidence>
<dbReference type="EMBL" id="CP071793">
    <property type="protein sequence ID" value="QTD50006.1"/>
    <property type="molecule type" value="Genomic_DNA"/>
</dbReference>
<evidence type="ECO:0000256" key="5">
    <source>
        <dbReference type="SAM" id="Phobius"/>
    </source>
</evidence>
<feature type="transmembrane region" description="Helical" evidence="5">
    <location>
        <begin position="21"/>
        <end position="41"/>
    </location>
</feature>
<reference evidence="7" key="1">
    <citation type="submission" date="2021-03" db="EMBL/GenBank/DDBJ databases">
        <title>Acanthopleuribacteraceae sp. M133.</title>
        <authorList>
            <person name="Wang G."/>
        </authorList>
    </citation>
    <scope>NUCLEOTIDE SEQUENCE</scope>
    <source>
        <strain evidence="7">M133</strain>
    </source>
</reference>
<evidence type="ECO:0000256" key="2">
    <source>
        <dbReference type="ARBA" id="ARBA00022692"/>
    </source>
</evidence>
<dbReference type="InterPro" id="IPR013525">
    <property type="entry name" value="ABC2_TM"/>
</dbReference>